<evidence type="ECO:0000313" key="2">
    <source>
        <dbReference type="Proteomes" id="UP000178367"/>
    </source>
</evidence>
<dbReference type="EMBL" id="MFGB01000011">
    <property type="protein sequence ID" value="OGF26943.1"/>
    <property type="molecule type" value="Genomic_DNA"/>
</dbReference>
<evidence type="ECO:0000313" key="1">
    <source>
        <dbReference type="EMBL" id="OGF26943.1"/>
    </source>
</evidence>
<proteinExistence type="predicted"/>
<dbReference type="Proteomes" id="UP000178367">
    <property type="component" value="Unassembled WGS sequence"/>
</dbReference>
<name>A0A1F5SKG1_9BACT</name>
<dbReference type="STRING" id="1797994.A2227_06020"/>
<organism evidence="1 2">
    <name type="scientific">Candidatus Falkowbacteria bacterium RIFOXYA2_FULL_47_19</name>
    <dbReference type="NCBI Taxonomy" id="1797994"/>
    <lineage>
        <taxon>Bacteria</taxon>
        <taxon>Candidatus Falkowiibacteriota</taxon>
    </lineage>
</organism>
<protein>
    <submittedName>
        <fullName evidence="1">Uncharacterized protein</fullName>
    </submittedName>
</protein>
<sequence>MFEKINEPVEVLVRFGKGRVEPARFRWRDRVYDVKKVNFVHKERQGGDKIYYFSVSDDANSFRLAFSTRDLGWTMEELYTEG</sequence>
<dbReference type="AlphaFoldDB" id="A0A1F5SKG1"/>
<comment type="caution">
    <text evidence="1">The sequence shown here is derived from an EMBL/GenBank/DDBJ whole genome shotgun (WGS) entry which is preliminary data.</text>
</comment>
<accession>A0A1F5SKG1</accession>
<gene>
    <name evidence="1" type="ORF">A2227_06020</name>
</gene>
<reference evidence="1 2" key="1">
    <citation type="journal article" date="2016" name="Nat. Commun.">
        <title>Thousands of microbial genomes shed light on interconnected biogeochemical processes in an aquifer system.</title>
        <authorList>
            <person name="Anantharaman K."/>
            <person name="Brown C.T."/>
            <person name="Hug L.A."/>
            <person name="Sharon I."/>
            <person name="Castelle C.J."/>
            <person name="Probst A.J."/>
            <person name="Thomas B.C."/>
            <person name="Singh A."/>
            <person name="Wilkins M.J."/>
            <person name="Karaoz U."/>
            <person name="Brodie E.L."/>
            <person name="Williams K.H."/>
            <person name="Hubbard S.S."/>
            <person name="Banfield J.F."/>
        </authorList>
    </citation>
    <scope>NUCLEOTIDE SEQUENCE [LARGE SCALE GENOMIC DNA]</scope>
</reference>